<protein>
    <submittedName>
        <fullName evidence="1">Uncharacterized protein</fullName>
    </submittedName>
</protein>
<reference evidence="1" key="1">
    <citation type="submission" date="2020-06" db="EMBL/GenBank/DDBJ databases">
        <authorList>
            <person name="Li T."/>
            <person name="Hu X."/>
            <person name="Zhang T."/>
            <person name="Song X."/>
            <person name="Zhang H."/>
            <person name="Dai N."/>
            <person name="Sheng W."/>
            <person name="Hou X."/>
            <person name="Wei L."/>
        </authorList>
    </citation>
    <scope>NUCLEOTIDE SEQUENCE</scope>
    <source>
        <strain evidence="1">G02</strain>
        <tissue evidence="1">Leaf</tissue>
    </source>
</reference>
<comment type="caution">
    <text evidence="1">The sequence shown here is derived from an EMBL/GenBank/DDBJ whole genome shotgun (WGS) entry which is preliminary data.</text>
</comment>
<proteinExistence type="predicted"/>
<dbReference type="AlphaFoldDB" id="A0AAW2UUR5"/>
<dbReference type="EMBL" id="JACGWJ010000005">
    <property type="protein sequence ID" value="KAL0420197.1"/>
    <property type="molecule type" value="Genomic_DNA"/>
</dbReference>
<reference evidence="1" key="2">
    <citation type="journal article" date="2024" name="Plant">
        <title>Genomic evolution and insights into agronomic trait innovations of Sesamum species.</title>
        <authorList>
            <person name="Miao H."/>
            <person name="Wang L."/>
            <person name="Qu L."/>
            <person name="Liu H."/>
            <person name="Sun Y."/>
            <person name="Le M."/>
            <person name="Wang Q."/>
            <person name="Wei S."/>
            <person name="Zheng Y."/>
            <person name="Lin W."/>
            <person name="Duan Y."/>
            <person name="Cao H."/>
            <person name="Xiong S."/>
            <person name="Wang X."/>
            <person name="Wei L."/>
            <person name="Li C."/>
            <person name="Ma Q."/>
            <person name="Ju M."/>
            <person name="Zhao R."/>
            <person name="Li G."/>
            <person name="Mu C."/>
            <person name="Tian Q."/>
            <person name="Mei H."/>
            <person name="Zhang T."/>
            <person name="Gao T."/>
            <person name="Zhang H."/>
        </authorList>
    </citation>
    <scope>NUCLEOTIDE SEQUENCE</scope>
    <source>
        <strain evidence="1">G02</strain>
    </source>
</reference>
<name>A0AAW2UUR5_SESRA</name>
<gene>
    <name evidence="1" type="ORF">Sradi_1433200</name>
</gene>
<accession>A0AAW2UUR5</accession>
<evidence type="ECO:0000313" key="1">
    <source>
        <dbReference type="EMBL" id="KAL0420197.1"/>
    </source>
</evidence>
<organism evidence="1">
    <name type="scientific">Sesamum radiatum</name>
    <name type="common">Black benniseed</name>
    <dbReference type="NCBI Taxonomy" id="300843"/>
    <lineage>
        <taxon>Eukaryota</taxon>
        <taxon>Viridiplantae</taxon>
        <taxon>Streptophyta</taxon>
        <taxon>Embryophyta</taxon>
        <taxon>Tracheophyta</taxon>
        <taxon>Spermatophyta</taxon>
        <taxon>Magnoliopsida</taxon>
        <taxon>eudicotyledons</taxon>
        <taxon>Gunneridae</taxon>
        <taxon>Pentapetalae</taxon>
        <taxon>asterids</taxon>
        <taxon>lamiids</taxon>
        <taxon>Lamiales</taxon>
        <taxon>Pedaliaceae</taxon>
        <taxon>Sesamum</taxon>
    </lineage>
</organism>
<sequence length="51" mass="5833">MDPCLVRKPFSRATIFLAATTNAWFPILTVPPITARFLPRYPDYPPIVLFP</sequence>